<dbReference type="GO" id="GO:0005886">
    <property type="term" value="C:plasma membrane"/>
    <property type="evidence" value="ECO:0007669"/>
    <property type="project" value="UniProtKB-SubCell"/>
</dbReference>
<dbReference type="GO" id="GO:0016887">
    <property type="term" value="F:ATP hydrolysis activity"/>
    <property type="evidence" value="ECO:0007669"/>
    <property type="project" value="InterPro"/>
</dbReference>
<dbReference type="PROSITE" id="PS50893">
    <property type="entry name" value="ABC_TRANSPORTER_2"/>
    <property type="match status" value="2"/>
</dbReference>
<evidence type="ECO:0000313" key="13">
    <source>
        <dbReference type="Proteomes" id="UP000541185"/>
    </source>
</evidence>
<dbReference type="PANTHER" id="PTHR43790">
    <property type="entry name" value="CARBOHYDRATE TRANSPORT ATP-BINDING PROTEIN MG119-RELATED"/>
    <property type="match status" value="1"/>
</dbReference>
<dbReference type="GO" id="GO:0005524">
    <property type="term" value="F:ATP binding"/>
    <property type="evidence" value="ECO:0007669"/>
    <property type="project" value="UniProtKB-KW"/>
</dbReference>
<dbReference type="PROSITE" id="PS00211">
    <property type="entry name" value="ABC_TRANSPORTER_1"/>
    <property type="match status" value="1"/>
</dbReference>
<evidence type="ECO:0000256" key="2">
    <source>
        <dbReference type="ARBA" id="ARBA00022448"/>
    </source>
</evidence>
<name>A0A848H989_9BURK</name>
<organism evidence="12 13">
    <name type="scientific">Ramlibacter agri</name>
    <dbReference type="NCBI Taxonomy" id="2728837"/>
    <lineage>
        <taxon>Bacteria</taxon>
        <taxon>Pseudomonadati</taxon>
        <taxon>Pseudomonadota</taxon>
        <taxon>Betaproteobacteria</taxon>
        <taxon>Burkholderiales</taxon>
        <taxon>Comamonadaceae</taxon>
        <taxon>Ramlibacter</taxon>
    </lineage>
</organism>
<dbReference type="InterPro" id="IPR017871">
    <property type="entry name" value="ABC_transporter-like_CS"/>
</dbReference>
<evidence type="ECO:0000256" key="1">
    <source>
        <dbReference type="ARBA" id="ARBA00004202"/>
    </source>
</evidence>
<dbReference type="InterPro" id="IPR003593">
    <property type="entry name" value="AAA+_ATPase"/>
</dbReference>
<keyword evidence="8 12" id="KW-0067">ATP-binding</keyword>
<dbReference type="InterPro" id="IPR050107">
    <property type="entry name" value="ABC_carbohydrate_import_ATPase"/>
</dbReference>
<evidence type="ECO:0000256" key="6">
    <source>
        <dbReference type="ARBA" id="ARBA00022737"/>
    </source>
</evidence>
<evidence type="ECO:0000256" key="8">
    <source>
        <dbReference type="ARBA" id="ARBA00022840"/>
    </source>
</evidence>
<evidence type="ECO:0000256" key="10">
    <source>
        <dbReference type="ARBA" id="ARBA00023136"/>
    </source>
</evidence>
<sequence length="502" mass="54198">MAEVQLPVLELAGISKSFLGVRALAGVGLRLFPGEVHALMGQNGAGKSTLIKVLTGVYGADAGTMRLAGDYVQPRSPLEAQRLGISTVYQEVNLCPNLSVAENVFAGRYPRRFGMVDWKAMEAQTRALLARLSLDIDVSRLLSSYPVAVQQMVAIARALSVSAKVLVLDEPTSSLDEDEVRRLFAVLRRLRGEGMAILFVTHFLDQVYAIADRITVLRNGEQVGEYRVEHLPAPALVAAMVGRELAARREAAPVPEAADDAAPALVELRGLGSKGVVQPTDLQLRAGEIVGLAGLLGSGRTELARLMFGLERADQGELRVRGATTKVERPAEAVRLGMALLPEDRKTHGIVSELSVRENIILALQARRGVLNQLGAQEQARLAESFIKALGIVTADLETPIGQLSGGNQQKALLARWLATRPSLLILDEPTRGIDVAAKQEVMDEILRLAGEGMAVLFISSEIDEVVRVSHRIAVLRDRRKVGELPAGSQEQDVYHLIAEDA</sequence>
<keyword evidence="3" id="KW-1003">Cell membrane</keyword>
<evidence type="ECO:0000259" key="11">
    <source>
        <dbReference type="PROSITE" id="PS50893"/>
    </source>
</evidence>
<protein>
    <submittedName>
        <fullName evidence="12">Sugar ABC transporter ATP-binding protein</fullName>
    </submittedName>
</protein>
<keyword evidence="2" id="KW-0813">Transport</keyword>
<keyword evidence="10" id="KW-0472">Membrane</keyword>
<dbReference type="CDD" id="cd03215">
    <property type="entry name" value="ABC_Carb_Monos_II"/>
    <property type="match status" value="1"/>
</dbReference>
<dbReference type="Gene3D" id="3.40.50.300">
    <property type="entry name" value="P-loop containing nucleotide triphosphate hydrolases"/>
    <property type="match status" value="2"/>
</dbReference>
<keyword evidence="6" id="KW-0677">Repeat</keyword>
<evidence type="ECO:0000256" key="7">
    <source>
        <dbReference type="ARBA" id="ARBA00022741"/>
    </source>
</evidence>
<dbReference type="AlphaFoldDB" id="A0A848H989"/>
<keyword evidence="7" id="KW-0547">Nucleotide-binding</keyword>
<dbReference type="Pfam" id="PF00005">
    <property type="entry name" value="ABC_tran"/>
    <property type="match status" value="2"/>
</dbReference>
<feature type="domain" description="ABC transporter" evidence="11">
    <location>
        <begin position="9"/>
        <end position="244"/>
    </location>
</feature>
<evidence type="ECO:0000256" key="9">
    <source>
        <dbReference type="ARBA" id="ARBA00022967"/>
    </source>
</evidence>
<dbReference type="InterPro" id="IPR003439">
    <property type="entry name" value="ABC_transporter-like_ATP-bd"/>
</dbReference>
<keyword evidence="13" id="KW-1185">Reference proteome</keyword>
<comment type="subcellular location">
    <subcellularLocation>
        <location evidence="1">Cell membrane</location>
        <topology evidence="1">Peripheral membrane protein</topology>
    </subcellularLocation>
</comment>
<dbReference type="SUPFAM" id="SSF52540">
    <property type="entry name" value="P-loop containing nucleoside triphosphate hydrolases"/>
    <property type="match status" value="2"/>
</dbReference>
<feature type="domain" description="ABC transporter" evidence="11">
    <location>
        <begin position="256"/>
        <end position="501"/>
    </location>
</feature>
<dbReference type="EMBL" id="JABBFX010000001">
    <property type="protein sequence ID" value="NML45083.1"/>
    <property type="molecule type" value="Genomic_DNA"/>
</dbReference>
<accession>A0A848H989</accession>
<reference evidence="12 13" key="1">
    <citation type="submission" date="2020-04" db="EMBL/GenBank/DDBJ databases">
        <title>Ramlibacter sp. G-1-2-2 isolated from soil.</title>
        <authorList>
            <person name="Dahal R.H."/>
        </authorList>
    </citation>
    <scope>NUCLEOTIDE SEQUENCE [LARGE SCALE GENOMIC DNA]</scope>
    <source>
        <strain evidence="12 13">G-1-2-2</strain>
    </source>
</reference>
<dbReference type="PANTHER" id="PTHR43790:SF9">
    <property type="entry name" value="GALACTOFURANOSE TRANSPORTER ATP-BINDING PROTEIN YTFR"/>
    <property type="match status" value="1"/>
</dbReference>
<keyword evidence="5" id="KW-0762">Sugar transport</keyword>
<dbReference type="InterPro" id="IPR027417">
    <property type="entry name" value="P-loop_NTPase"/>
</dbReference>
<dbReference type="CDD" id="cd03216">
    <property type="entry name" value="ABC_Carb_Monos_I"/>
    <property type="match status" value="1"/>
</dbReference>
<dbReference type="RefSeq" id="WP_169419172.1">
    <property type="nucleotide sequence ID" value="NZ_JABBFX010000001.1"/>
</dbReference>
<evidence type="ECO:0000313" key="12">
    <source>
        <dbReference type="EMBL" id="NML45083.1"/>
    </source>
</evidence>
<comment type="caution">
    <text evidence="12">The sequence shown here is derived from an EMBL/GenBank/DDBJ whole genome shotgun (WGS) entry which is preliminary data.</text>
</comment>
<evidence type="ECO:0000256" key="5">
    <source>
        <dbReference type="ARBA" id="ARBA00022597"/>
    </source>
</evidence>
<dbReference type="FunFam" id="3.40.50.300:FF:000127">
    <property type="entry name" value="Ribose import ATP-binding protein RbsA"/>
    <property type="match status" value="1"/>
</dbReference>
<keyword evidence="4" id="KW-0997">Cell inner membrane</keyword>
<dbReference type="Proteomes" id="UP000541185">
    <property type="component" value="Unassembled WGS sequence"/>
</dbReference>
<proteinExistence type="predicted"/>
<gene>
    <name evidence="12" type="ORF">HHL11_15095</name>
</gene>
<evidence type="ECO:0000256" key="4">
    <source>
        <dbReference type="ARBA" id="ARBA00022519"/>
    </source>
</evidence>
<dbReference type="SMART" id="SM00382">
    <property type="entry name" value="AAA"/>
    <property type="match status" value="2"/>
</dbReference>
<keyword evidence="9" id="KW-1278">Translocase</keyword>
<evidence type="ECO:0000256" key="3">
    <source>
        <dbReference type="ARBA" id="ARBA00022475"/>
    </source>
</evidence>